<proteinExistence type="predicted"/>
<dbReference type="Gene3D" id="1.20.120.450">
    <property type="entry name" value="dinb family like domain"/>
    <property type="match status" value="1"/>
</dbReference>
<gene>
    <name evidence="2" type="ORF">CLV45_0058</name>
</gene>
<reference evidence="2 3" key="1">
    <citation type="submission" date="2017-11" db="EMBL/GenBank/DDBJ databases">
        <title>Genomic Encyclopedia of Archaeal and Bacterial Type Strains, Phase II (KMG-II): From Individual Species to Whole Genera.</title>
        <authorList>
            <person name="Goeker M."/>
        </authorList>
    </citation>
    <scope>NUCLEOTIDE SEQUENCE [LARGE SCALE GENOMIC DNA]</scope>
    <source>
        <strain evidence="2 3">DSM 11115</strain>
    </source>
</reference>
<evidence type="ECO:0000313" key="2">
    <source>
        <dbReference type="EMBL" id="PJJ58648.1"/>
    </source>
</evidence>
<keyword evidence="3" id="KW-1185">Reference proteome</keyword>
<dbReference type="EMBL" id="PGFA01000001">
    <property type="protein sequence ID" value="PJJ58648.1"/>
    <property type="molecule type" value="Genomic_DNA"/>
</dbReference>
<sequence>MHPPNLPEVWLRGPLPGVPPLLQPVAHALLQAREELQAQLLDFPADQLWQQPGGVASVGFHLQHLRGVLDRLLTYARGEALSPVQLQALQQEGQAPAAGGTVGELVAAFNAQVDAALVQLKATPEATLTEVRGVGRAQLPSTVLGLLVHAAEHTMRHLGQLLVTARVLRAAGFGQHG</sequence>
<protein>
    <submittedName>
        <fullName evidence="2">DinB family protein</fullName>
    </submittedName>
</protein>
<feature type="domain" description="DinB-like" evidence="1">
    <location>
        <begin position="29"/>
        <end position="161"/>
    </location>
</feature>
<organism evidence="2 3">
    <name type="scientific">Hymenobacter chitinivorans DSM 11115</name>
    <dbReference type="NCBI Taxonomy" id="1121954"/>
    <lineage>
        <taxon>Bacteria</taxon>
        <taxon>Pseudomonadati</taxon>
        <taxon>Bacteroidota</taxon>
        <taxon>Cytophagia</taxon>
        <taxon>Cytophagales</taxon>
        <taxon>Hymenobacteraceae</taxon>
        <taxon>Hymenobacter</taxon>
    </lineage>
</organism>
<comment type="caution">
    <text evidence="2">The sequence shown here is derived from an EMBL/GenBank/DDBJ whole genome shotgun (WGS) entry which is preliminary data.</text>
</comment>
<dbReference type="OrthoDB" id="1439983at2"/>
<dbReference type="Pfam" id="PF12867">
    <property type="entry name" value="DinB_2"/>
    <property type="match status" value="1"/>
</dbReference>
<accession>A0A2M9BL23</accession>
<dbReference type="SUPFAM" id="SSF109854">
    <property type="entry name" value="DinB/YfiT-like putative metalloenzymes"/>
    <property type="match status" value="1"/>
</dbReference>
<dbReference type="RefSeq" id="WP_100334408.1">
    <property type="nucleotide sequence ID" value="NZ_PGFA01000001.1"/>
</dbReference>
<dbReference type="InterPro" id="IPR024775">
    <property type="entry name" value="DinB-like"/>
</dbReference>
<dbReference type="Proteomes" id="UP000228535">
    <property type="component" value="Unassembled WGS sequence"/>
</dbReference>
<name>A0A2M9BL23_9BACT</name>
<dbReference type="InterPro" id="IPR034660">
    <property type="entry name" value="DinB/YfiT-like"/>
</dbReference>
<evidence type="ECO:0000313" key="3">
    <source>
        <dbReference type="Proteomes" id="UP000228535"/>
    </source>
</evidence>
<dbReference type="AlphaFoldDB" id="A0A2M9BL23"/>
<evidence type="ECO:0000259" key="1">
    <source>
        <dbReference type="Pfam" id="PF12867"/>
    </source>
</evidence>